<evidence type="ECO:0000256" key="1">
    <source>
        <dbReference type="SAM" id="MobiDB-lite"/>
    </source>
</evidence>
<gene>
    <name evidence="2" type="ORF">MNEG_13659</name>
</gene>
<evidence type="ECO:0000313" key="3">
    <source>
        <dbReference type="Proteomes" id="UP000054498"/>
    </source>
</evidence>
<accession>A0A0D2J2U7</accession>
<dbReference type="Proteomes" id="UP000054498">
    <property type="component" value="Unassembled WGS sequence"/>
</dbReference>
<dbReference type="GeneID" id="25731143"/>
<dbReference type="EMBL" id="KK104182">
    <property type="protein sequence ID" value="KIY94302.1"/>
    <property type="molecule type" value="Genomic_DNA"/>
</dbReference>
<protein>
    <submittedName>
        <fullName evidence="2">Uncharacterized protein</fullName>
    </submittedName>
</protein>
<reference evidence="2 3" key="1">
    <citation type="journal article" date="2013" name="BMC Genomics">
        <title>Reconstruction of the lipid metabolism for the microalga Monoraphidium neglectum from its genome sequence reveals characteristics suitable for biofuel production.</title>
        <authorList>
            <person name="Bogen C."/>
            <person name="Al-Dilaimi A."/>
            <person name="Albersmeier A."/>
            <person name="Wichmann J."/>
            <person name="Grundmann M."/>
            <person name="Rupp O."/>
            <person name="Lauersen K.J."/>
            <person name="Blifernez-Klassen O."/>
            <person name="Kalinowski J."/>
            <person name="Goesmann A."/>
            <person name="Mussgnug J.H."/>
            <person name="Kruse O."/>
        </authorList>
    </citation>
    <scope>NUCLEOTIDE SEQUENCE [LARGE SCALE GENOMIC DNA]</scope>
    <source>
        <strain evidence="2 3">SAG 48.87</strain>
    </source>
</reference>
<proteinExistence type="predicted"/>
<feature type="compositionally biased region" description="Low complexity" evidence="1">
    <location>
        <begin position="17"/>
        <end position="39"/>
    </location>
</feature>
<evidence type="ECO:0000313" key="2">
    <source>
        <dbReference type="EMBL" id="KIY94302.1"/>
    </source>
</evidence>
<dbReference type="RefSeq" id="XP_013893322.1">
    <property type="nucleotide sequence ID" value="XM_014037868.1"/>
</dbReference>
<organism evidence="2 3">
    <name type="scientific">Monoraphidium neglectum</name>
    <dbReference type="NCBI Taxonomy" id="145388"/>
    <lineage>
        <taxon>Eukaryota</taxon>
        <taxon>Viridiplantae</taxon>
        <taxon>Chlorophyta</taxon>
        <taxon>core chlorophytes</taxon>
        <taxon>Chlorophyceae</taxon>
        <taxon>CS clade</taxon>
        <taxon>Sphaeropleales</taxon>
        <taxon>Selenastraceae</taxon>
        <taxon>Monoraphidium</taxon>
    </lineage>
</organism>
<keyword evidence="3" id="KW-1185">Reference proteome</keyword>
<feature type="region of interest" description="Disordered" evidence="1">
    <location>
        <begin position="14"/>
        <end position="39"/>
    </location>
</feature>
<sequence>VFQSTAAALPCELPQEGAARAGRAPGAPKQRLAQQRAAAEAAPAGGVFAPISRYQQAWAKRVAAQQQRRLAAEAGARA</sequence>
<name>A0A0D2J2U7_9CHLO</name>
<feature type="non-terminal residue" evidence="2">
    <location>
        <position position="1"/>
    </location>
</feature>
<dbReference type="KEGG" id="mng:MNEG_13659"/>
<dbReference type="AlphaFoldDB" id="A0A0D2J2U7"/>